<evidence type="ECO:0000313" key="2">
    <source>
        <dbReference type="EMBL" id="QEE50973.1"/>
    </source>
</evidence>
<dbReference type="OrthoDB" id="118834at2"/>
<dbReference type="InterPro" id="IPR024311">
    <property type="entry name" value="Lipocalin-like"/>
</dbReference>
<accession>A0A5B9FUH3</accession>
<protein>
    <submittedName>
        <fullName evidence="2">Lipocalin-like domain-containing protein</fullName>
    </submittedName>
</protein>
<dbReference type="AlphaFoldDB" id="A0A5B9FUH3"/>
<proteinExistence type="predicted"/>
<keyword evidence="3" id="KW-1185">Reference proteome</keyword>
<dbReference type="KEGG" id="fak:FUA48_15725"/>
<evidence type="ECO:0000313" key="3">
    <source>
        <dbReference type="Proteomes" id="UP000321222"/>
    </source>
</evidence>
<reference evidence="2 3" key="1">
    <citation type="submission" date="2019-08" db="EMBL/GenBank/DDBJ databases">
        <title>Flavobacterium alkalisoli sp. nov., isolated from rhizosphere soil of Suaeda salsa.</title>
        <authorList>
            <person name="Sun J.-Q."/>
            <person name="Xu L."/>
        </authorList>
    </citation>
    <scope>NUCLEOTIDE SEQUENCE [LARGE SCALE GENOMIC DNA]</scope>
    <source>
        <strain evidence="2 3">XS-5</strain>
    </source>
</reference>
<dbReference type="Proteomes" id="UP000321222">
    <property type="component" value="Chromosome"/>
</dbReference>
<feature type="domain" description="Lipocalin-like" evidence="1">
    <location>
        <begin position="14"/>
        <end position="129"/>
    </location>
</feature>
<gene>
    <name evidence="2" type="ORF">FUA48_15725</name>
</gene>
<evidence type="ECO:0000259" key="1">
    <source>
        <dbReference type="Pfam" id="PF13924"/>
    </source>
</evidence>
<dbReference type="Pfam" id="PF13924">
    <property type="entry name" value="Lipocalin_5"/>
    <property type="match status" value="1"/>
</dbReference>
<name>A0A5B9FUH3_9FLAO</name>
<dbReference type="EMBL" id="CP042831">
    <property type="protein sequence ID" value="QEE50973.1"/>
    <property type="molecule type" value="Genomic_DNA"/>
</dbReference>
<organism evidence="2 3">
    <name type="scientific">Flavobacterium alkalisoli</name>
    <dbReference type="NCBI Taxonomy" id="2602769"/>
    <lineage>
        <taxon>Bacteria</taxon>
        <taxon>Pseudomonadati</taxon>
        <taxon>Bacteroidota</taxon>
        <taxon>Flavobacteriia</taxon>
        <taxon>Flavobacteriales</taxon>
        <taxon>Flavobacteriaceae</taxon>
        <taxon>Flavobacterium</taxon>
    </lineage>
</organism>
<sequence length="149" mass="16795">MIKAMNDKINNKIVGTWILVSAVLETDNNCLPLFGKNPEGSLIFTKEMRFNVILNDPDVPKFSTEDRSQGTYEELKAATTGSLALYGTYKVDEQGDFASQHIIGSTFPNWNGLDRSTSQLRLERNEDLLTENLILGLNTRVIITWQLIE</sequence>